<dbReference type="EMBL" id="JARJCM010000267">
    <property type="protein sequence ID" value="KAJ7020354.1"/>
    <property type="molecule type" value="Genomic_DNA"/>
</dbReference>
<dbReference type="AlphaFoldDB" id="A0AAD6S3U0"/>
<gene>
    <name evidence="1" type="ORF">C8F04DRAFT_1214110</name>
</gene>
<organism evidence="1 2">
    <name type="scientific">Mycena alexandri</name>
    <dbReference type="NCBI Taxonomy" id="1745969"/>
    <lineage>
        <taxon>Eukaryota</taxon>
        <taxon>Fungi</taxon>
        <taxon>Dikarya</taxon>
        <taxon>Basidiomycota</taxon>
        <taxon>Agaricomycotina</taxon>
        <taxon>Agaricomycetes</taxon>
        <taxon>Agaricomycetidae</taxon>
        <taxon>Agaricales</taxon>
        <taxon>Marasmiineae</taxon>
        <taxon>Mycenaceae</taxon>
        <taxon>Mycena</taxon>
    </lineage>
</organism>
<protein>
    <submittedName>
        <fullName evidence="1">DNase I-like protein</fullName>
    </submittedName>
</protein>
<sequence>MKDQRIGIMVIGEAHLNADRCASLNRLYARQLEIKFSKDPTTSNGRGVVIVLNRSVVDTDGIKVTEIIPGRAMIIDMKWRNGKPLTVLGTHPNIRKPDAMAGDTNIVEDAIDRIPARTDPEGPVAALDELKSYLHLVDGWRETYPTTKDYTYHQVATGSQSRIDRIYIKRPLFDHTFEWEITTVGIPTDYRMVSVKILDAKAPEIGHGRWVWPAHILNDKTLTKYIQDRGMKMQSEMDIVERWEIRDPKCNVQTIWATFKCEIGHKARERSKILVPRIIREIAAVELKQEEEQMLLSAVLTEKLVRLQKQ</sequence>
<proteinExistence type="predicted"/>
<dbReference type="Gene3D" id="3.60.10.10">
    <property type="entry name" value="Endonuclease/exonuclease/phosphatase"/>
    <property type="match status" value="1"/>
</dbReference>
<dbReference type="InterPro" id="IPR036691">
    <property type="entry name" value="Endo/exonu/phosph_ase_sf"/>
</dbReference>
<comment type="caution">
    <text evidence="1">The sequence shown here is derived from an EMBL/GenBank/DDBJ whole genome shotgun (WGS) entry which is preliminary data.</text>
</comment>
<dbReference type="SUPFAM" id="SSF56219">
    <property type="entry name" value="DNase I-like"/>
    <property type="match status" value="1"/>
</dbReference>
<evidence type="ECO:0000313" key="2">
    <source>
        <dbReference type="Proteomes" id="UP001218188"/>
    </source>
</evidence>
<reference evidence="1" key="1">
    <citation type="submission" date="2023-03" db="EMBL/GenBank/DDBJ databases">
        <title>Massive genome expansion in bonnet fungi (Mycena s.s.) driven by repeated elements and novel gene families across ecological guilds.</title>
        <authorList>
            <consortium name="Lawrence Berkeley National Laboratory"/>
            <person name="Harder C.B."/>
            <person name="Miyauchi S."/>
            <person name="Viragh M."/>
            <person name="Kuo A."/>
            <person name="Thoen E."/>
            <person name="Andreopoulos B."/>
            <person name="Lu D."/>
            <person name="Skrede I."/>
            <person name="Drula E."/>
            <person name="Henrissat B."/>
            <person name="Morin E."/>
            <person name="Kohler A."/>
            <person name="Barry K."/>
            <person name="LaButti K."/>
            <person name="Morin E."/>
            <person name="Salamov A."/>
            <person name="Lipzen A."/>
            <person name="Mereny Z."/>
            <person name="Hegedus B."/>
            <person name="Baldrian P."/>
            <person name="Stursova M."/>
            <person name="Weitz H."/>
            <person name="Taylor A."/>
            <person name="Grigoriev I.V."/>
            <person name="Nagy L.G."/>
            <person name="Martin F."/>
            <person name="Kauserud H."/>
        </authorList>
    </citation>
    <scope>NUCLEOTIDE SEQUENCE</scope>
    <source>
        <strain evidence="1">CBHHK200</strain>
    </source>
</reference>
<dbReference type="Proteomes" id="UP001218188">
    <property type="component" value="Unassembled WGS sequence"/>
</dbReference>
<accession>A0AAD6S3U0</accession>
<keyword evidence="2" id="KW-1185">Reference proteome</keyword>
<name>A0AAD6S3U0_9AGAR</name>
<evidence type="ECO:0000313" key="1">
    <source>
        <dbReference type="EMBL" id="KAJ7020354.1"/>
    </source>
</evidence>